<gene>
    <name evidence="7" type="ORF">ACFYXI_36495</name>
</gene>
<comment type="caution">
    <text evidence="7">The sequence shown here is derived from an EMBL/GenBank/DDBJ whole genome shotgun (WGS) entry which is preliminary data.</text>
</comment>
<protein>
    <submittedName>
        <fullName evidence="7">Alpha/beta hydrolase</fullName>
    </submittedName>
</protein>
<evidence type="ECO:0000256" key="3">
    <source>
        <dbReference type="ARBA" id="ARBA00022801"/>
    </source>
</evidence>
<evidence type="ECO:0000313" key="7">
    <source>
        <dbReference type="EMBL" id="MFF3671101.1"/>
    </source>
</evidence>
<dbReference type="RefSeq" id="WP_387417299.1">
    <property type="nucleotide sequence ID" value="NZ_JBIASD010000040.1"/>
</dbReference>
<dbReference type="PANTHER" id="PTHR43248:SF29">
    <property type="entry name" value="TRIPEPTIDYL AMINOPEPTIDASE"/>
    <property type="match status" value="1"/>
</dbReference>
<keyword evidence="8" id="KW-1185">Reference proteome</keyword>
<evidence type="ECO:0000256" key="1">
    <source>
        <dbReference type="ARBA" id="ARBA00010088"/>
    </source>
</evidence>
<evidence type="ECO:0000256" key="2">
    <source>
        <dbReference type="ARBA" id="ARBA00022729"/>
    </source>
</evidence>
<comment type="similarity">
    <text evidence="1">Belongs to the peptidase S33 family.</text>
</comment>
<reference evidence="7 8" key="1">
    <citation type="submission" date="2024-10" db="EMBL/GenBank/DDBJ databases">
        <title>The Natural Products Discovery Center: Release of the First 8490 Sequenced Strains for Exploring Actinobacteria Biosynthetic Diversity.</title>
        <authorList>
            <person name="Kalkreuter E."/>
            <person name="Kautsar S.A."/>
            <person name="Yang D."/>
            <person name="Bader C.D."/>
            <person name="Teijaro C.N."/>
            <person name="Fluegel L."/>
            <person name="Davis C.M."/>
            <person name="Simpson J.R."/>
            <person name="Lauterbach L."/>
            <person name="Steele A.D."/>
            <person name="Gui C."/>
            <person name="Meng S."/>
            <person name="Li G."/>
            <person name="Viehrig K."/>
            <person name="Ye F."/>
            <person name="Su P."/>
            <person name="Kiefer A.F."/>
            <person name="Nichols A."/>
            <person name="Cepeda A.J."/>
            <person name="Yan W."/>
            <person name="Fan B."/>
            <person name="Jiang Y."/>
            <person name="Adhikari A."/>
            <person name="Zheng C.-J."/>
            <person name="Schuster L."/>
            <person name="Cowan T.M."/>
            <person name="Smanski M.J."/>
            <person name="Chevrette M.G."/>
            <person name="De Carvalho L.P.S."/>
            <person name="Shen B."/>
        </authorList>
    </citation>
    <scope>NUCLEOTIDE SEQUENCE [LARGE SCALE GENOMIC DNA]</scope>
    <source>
        <strain evidence="7 8">NPDC002173</strain>
    </source>
</reference>
<dbReference type="Proteomes" id="UP001602013">
    <property type="component" value="Unassembled WGS sequence"/>
</dbReference>
<proteinExistence type="inferred from homology"/>
<accession>A0ABW6T1F4</accession>
<dbReference type="Pfam" id="PF00561">
    <property type="entry name" value="Abhydrolase_1"/>
    <property type="match status" value="1"/>
</dbReference>
<organism evidence="7 8">
    <name type="scientific">Microtetraspora malaysiensis</name>
    <dbReference type="NCBI Taxonomy" id="161358"/>
    <lineage>
        <taxon>Bacteria</taxon>
        <taxon>Bacillati</taxon>
        <taxon>Actinomycetota</taxon>
        <taxon>Actinomycetes</taxon>
        <taxon>Streptosporangiales</taxon>
        <taxon>Streptosporangiaceae</taxon>
        <taxon>Microtetraspora</taxon>
    </lineage>
</organism>
<keyword evidence="3 7" id="KW-0378">Hydrolase</keyword>
<dbReference type="InterPro" id="IPR029058">
    <property type="entry name" value="AB_hydrolase_fold"/>
</dbReference>
<dbReference type="Pfam" id="PF08386">
    <property type="entry name" value="Abhydrolase_4"/>
    <property type="match status" value="1"/>
</dbReference>
<keyword evidence="2 4" id="KW-0732">Signal</keyword>
<dbReference type="EMBL" id="JBIASD010000040">
    <property type="protein sequence ID" value="MFF3671101.1"/>
    <property type="molecule type" value="Genomic_DNA"/>
</dbReference>
<dbReference type="PANTHER" id="PTHR43248">
    <property type="entry name" value="2-SUCCINYL-6-HYDROXY-2,4-CYCLOHEXADIENE-1-CARBOXYLATE SYNTHASE"/>
    <property type="match status" value="1"/>
</dbReference>
<evidence type="ECO:0000256" key="4">
    <source>
        <dbReference type="SAM" id="SignalP"/>
    </source>
</evidence>
<dbReference type="GO" id="GO:0016787">
    <property type="term" value="F:hydrolase activity"/>
    <property type="evidence" value="ECO:0007669"/>
    <property type="project" value="UniProtKB-KW"/>
</dbReference>
<dbReference type="SUPFAM" id="SSF53474">
    <property type="entry name" value="alpha/beta-Hydrolases"/>
    <property type="match status" value="1"/>
</dbReference>
<evidence type="ECO:0000313" key="8">
    <source>
        <dbReference type="Proteomes" id="UP001602013"/>
    </source>
</evidence>
<dbReference type="Gene3D" id="3.40.50.1820">
    <property type="entry name" value="alpha/beta hydrolase"/>
    <property type="match status" value="1"/>
</dbReference>
<dbReference type="InterPro" id="IPR013595">
    <property type="entry name" value="Pept_S33_TAP-like_C"/>
</dbReference>
<feature type="domain" description="AB hydrolase-1" evidence="5">
    <location>
        <begin position="102"/>
        <end position="300"/>
    </location>
</feature>
<dbReference type="InterPro" id="IPR051601">
    <property type="entry name" value="Serine_prot/Carboxylest_S33"/>
</dbReference>
<evidence type="ECO:0000259" key="6">
    <source>
        <dbReference type="Pfam" id="PF08386"/>
    </source>
</evidence>
<feature type="signal peptide" evidence="4">
    <location>
        <begin position="1"/>
        <end position="34"/>
    </location>
</feature>
<evidence type="ECO:0000259" key="5">
    <source>
        <dbReference type="Pfam" id="PF00561"/>
    </source>
</evidence>
<feature type="chain" id="PRO_5046991999" evidence="4">
    <location>
        <begin position="35"/>
        <end position="514"/>
    </location>
</feature>
<name>A0ABW6T1F4_9ACTN</name>
<sequence length="514" mass="54094">MKIFRSRRVPPTPARGAAAAFLALALAVTGCTHAQEEAKPRAEAPTPALQPFYSQHLDWKDCGDGFQCSRAEVPLDYSAPSGEKIGISLIRLPATGKRVGSLLINPGGPGGSGIQYGRAARSVLSAKVRSQFDIVGFDPRGVGESSPIRCMSGSELDAYAGLDASPDTPAEVAAMEKGSKAFADACGAKAAQLLPHVGTADAARDMDVLRAALGDSGLTYLGKSYGTYLGAVYADLFPKKVRALVLDGAVDPSVPALKSNETQAVGFEVALKAFLQDCFEDGACPFSSRTVEGAMDELTALLKKADAHPLKNTLGDGREINESWVVLGIVTPLYERQAWPVLRQALGHAFNGDGTDLLRMADLMLDRKPDGSYSNQTEANMAINCVDHPYPKEPSAYAEGAAEAVKIAPHFGNFVMWGSLPCAYWPVAPKGADKKLTAAGAPPIVVVGTSRDPATPYEWAEGLASQLSSGVLLGYDGDGHTAYGMGSTCVDKAVDDYLISLKPPKQGTMCPKVT</sequence>
<dbReference type="InterPro" id="IPR000073">
    <property type="entry name" value="AB_hydrolase_1"/>
</dbReference>
<dbReference type="PROSITE" id="PS51257">
    <property type="entry name" value="PROKAR_LIPOPROTEIN"/>
    <property type="match status" value="1"/>
</dbReference>
<feature type="domain" description="Peptidase S33 tripeptidyl aminopeptidase-like C-terminal" evidence="6">
    <location>
        <begin position="409"/>
        <end position="510"/>
    </location>
</feature>